<proteinExistence type="predicted"/>
<evidence type="ECO:0000313" key="4">
    <source>
        <dbReference type="EMBL" id="KAA6404214.1"/>
    </source>
</evidence>
<dbReference type="OrthoDB" id="668540at2759"/>
<accession>A0A5J4XAN5</accession>
<feature type="repeat" description="Pumilio" evidence="2">
    <location>
        <begin position="27"/>
        <end position="64"/>
    </location>
</feature>
<dbReference type="InterPro" id="IPR001313">
    <property type="entry name" value="Pumilio_RNA-bd_rpt"/>
</dbReference>
<dbReference type="EMBL" id="SNRW01000019">
    <property type="protein sequence ID" value="KAA6404214.1"/>
    <property type="molecule type" value="Genomic_DNA"/>
</dbReference>
<dbReference type="SUPFAM" id="SSF48371">
    <property type="entry name" value="ARM repeat"/>
    <property type="match status" value="1"/>
</dbReference>
<dbReference type="Gene3D" id="1.25.10.10">
    <property type="entry name" value="Leucine-rich Repeat Variant"/>
    <property type="match status" value="1"/>
</dbReference>
<dbReference type="PROSITE" id="PS50303">
    <property type="entry name" value="PUM_HD"/>
    <property type="match status" value="1"/>
</dbReference>
<dbReference type="AlphaFoldDB" id="A0A5J4XAN5"/>
<feature type="repeat" description="Pumilio" evidence="2">
    <location>
        <begin position="125"/>
        <end position="165"/>
    </location>
</feature>
<organism evidence="4 5">
    <name type="scientific">Streblomastix strix</name>
    <dbReference type="NCBI Taxonomy" id="222440"/>
    <lineage>
        <taxon>Eukaryota</taxon>
        <taxon>Metamonada</taxon>
        <taxon>Preaxostyla</taxon>
        <taxon>Oxymonadida</taxon>
        <taxon>Streblomastigidae</taxon>
        <taxon>Streblomastix</taxon>
    </lineage>
</organism>
<feature type="domain" description="PUM-HD" evidence="3">
    <location>
        <begin position="1"/>
        <end position="228"/>
    </location>
</feature>
<evidence type="ECO:0000313" key="5">
    <source>
        <dbReference type="Proteomes" id="UP000324800"/>
    </source>
</evidence>
<comment type="caution">
    <text evidence="4">The sequence shown here is derived from an EMBL/GenBank/DDBJ whole genome shotgun (WGS) entry which is preliminary data.</text>
</comment>
<dbReference type="SMART" id="SM00025">
    <property type="entry name" value="Pumilio"/>
    <property type="match status" value="4"/>
</dbReference>
<dbReference type="GO" id="GO:0010608">
    <property type="term" value="P:post-transcriptional regulation of gene expression"/>
    <property type="evidence" value="ECO:0007669"/>
    <property type="project" value="TreeGrafter"/>
</dbReference>
<dbReference type="PROSITE" id="PS50302">
    <property type="entry name" value="PUM"/>
    <property type="match status" value="2"/>
</dbReference>
<dbReference type="Proteomes" id="UP000324800">
    <property type="component" value="Unassembled WGS sequence"/>
</dbReference>
<reference evidence="4 5" key="1">
    <citation type="submission" date="2019-03" db="EMBL/GenBank/DDBJ databases">
        <title>Single cell metagenomics reveals metabolic interactions within the superorganism composed of flagellate Streblomastix strix and complex community of Bacteroidetes bacteria on its surface.</title>
        <authorList>
            <person name="Treitli S.C."/>
            <person name="Kolisko M."/>
            <person name="Husnik F."/>
            <person name="Keeling P."/>
            <person name="Hampl V."/>
        </authorList>
    </citation>
    <scope>NUCLEOTIDE SEQUENCE [LARGE SCALE GENOMIC DNA]</scope>
    <source>
        <strain evidence="4">ST1C</strain>
    </source>
</reference>
<name>A0A5J4XAN5_9EUKA</name>
<sequence length="231" mass="26408">MCNTFGNHVVKKLLQFLPPFKCALFITIVSEEICQVARARHGCSVLQRCIDCAEGQVWEQLLIQIVSHSLELVIDPFANYAIQYFISNQWNETNEDQLNSQVNNSQNARALRLQYANLVKLQLYRIIRNNIIDLSLQKFSSNVIEKIFTVADSNICIEFIETLLQSNRLCELALSPFGNYVVQVSLNTAAKISPQQHLRMSQQLSQCSQLLQKTVFGRKILGKMNLRSENI</sequence>
<evidence type="ECO:0000256" key="1">
    <source>
        <dbReference type="ARBA" id="ARBA00022737"/>
    </source>
</evidence>
<protein>
    <recommendedName>
        <fullName evidence="3">PUM-HD domain-containing protein</fullName>
    </recommendedName>
</protein>
<evidence type="ECO:0000256" key="2">
    <source>
        <dbReference type="PROSITE-ProRule" id="PRU00317"/>
    </source>
</evidence>
<dbReference type="GO" id="GO:0003729">
    <property type="term" value="F:mRNA binding"/>
    <property type="evidence" value="ECO:0007669"/>
    <property type="project" value="TreeGrafter"/>
</dbReference>
<dbReference type="PANTHER" id="PTHR12537">
    <property type="entry name" value="RNA BINDING PROTEIN PUMILIO-RELATED"/>
    <property type="match status" value="1"/>
</dbReference>
<keyword evidence="1" id="KW-0677">Repeat</keyword>
<gene>
    <name evidence="4" type="ORF">EZS28_000258</name>
</gene>
<dbReference type="InterPro" id="IPR016024">
    <property type="entry name" value="ARM-type_fold"/>
</dbReference>
<dbReference type="InterPro" id="IPR033133">
    <property type="entry name" value="PUM-HD"/>
</dbReference>
<dbReference type="InterPro" id="IPR011989">
    <property type="entry name" value="ARM-like"/>
</dbReference>
<dbReference type="GO" id="GO:0005737">
    <property type="term" value="C:cytoplasm"/>
    <property type="evidence" value="ECO:0007669"/>
    <property type="project" value="TreeGrafter"/>
</dbReference>
<dbReference type="Pfam" id="PF00806">
    <property type="entry name" value="PUF"/>
    <property type="match status" value="5"/>
</dbReference>
<evidence type="ECO:0000259" key="3">
    <source>
        <dbReference type="PROSITE" id="PS50303"/>
    </source>
</evidence>
<dbReference type="PANTHER" id="PTHR12537:SF13">
    <property type="entry name" value="PUMILIO HOMOLOGY DOMAIN FAMILY MEMBER 4"/>
    <property type="match status" value="1"/>
</dbReference>